<dbReference type="GO" id="GO:0008460">
    <property type="term" value="F:dTDP-glucose 4,6-dehydratase activity"/>
    <property type="evidence" value="ECO:0007669"/>
    <property type="project" value="InterPro"/>
</dbReference>
<name>A0A381P2Z2_9ZZZZ</name>
<comment type="cofactor">
    <cofactor evidence="1">
        <name>NAD(+)</name>
        <dbReference type="ChEBI" id="CHEBI:57540"/>
    </cofactor>
</comment>
<keyword evidence="2" id="KW-0520">NAD</keyword>
<evidence type="ECO:0000313" key="5">
    <source>
        <dbReference type="EMBL" id="SUZ61240.1"/>
    </source>
</evidence>
<gene>
    <name evidence="5" type="ORF">METZ01_LOCUS14094</name>
</gene>
<reference evidence="5" key="1">
    <citation type="submission" date="2018-05" db="EMBL/GenBank/DDBJ databases">
        <authorList>
            <person name="Lanie J.A."/>
            <person name="Ng W.-L."/>
            <person name="Kazmierczak K.M."/>
            <person name="Andrzejewski T.M."/>
            <person name="Davidsen T.M."/>
            <person name="Wayne K.J."/>
            <person name="Tettelin H."/>
            <person name="Glass J.I."/>
            <person name="Rusch D."/>
            <person name="Podicherti R."/>
            <person name="Tsui H.-C.T."/>
            <person name="Winkler M.E."/>
        </authorList>
    </citation>
    <scope>NUCLEOTIDE SEQUENCE</scope>
</reference>
<dbReference type="Pfam" id="PF16363">
    <property type="entry name" value="GDP_Man_Dehyd"/>
    <property type="match status" value="1"/>
</dbReference>
<accession>A0A381P2Z2</accession>
<evidence type="ECO:0000256" key="2">
    <source>
        <dbReference type="ARBA" id="ARBA00023027"/>
    </source>
</evidence>
<organism evidence="5">
    <name type="scientific">marine metagenome</name>
    <dbReference type="NCBI Taxonomy" id="408172"/>
    <lineage>
        <taxon>unclassified sequences</taxon>
        <taxon>metagenomes</taxon>
        <taxon>ecological metagenomes</taxon>
    </lineage>
</organism>
<dbReference type="InterPro" id="IPR016040">
    <property type="entry name" value="NAD(P)-bd_dom"/>
</dbReference>
<dbReference type="CDD" id="cd05246">
    <property type="entry name" value="dTDP_GD_SDR_e"/>
    <property type="match status" value="1"/>
</dbReference>
<dbReference type="AlphaFoldDB" id="A0A381P2Z2"/>
<protein>
    <recommendedName>
        <fullName evidence="4">NAD(P)-binding domain-containing protein</fullName>
    </recommendedName>
</protein>
<evidence type="ECO:0000256" key="1">
    <source>
        <dbReference type="ARBA" id="ARBA00001911"/>
    </source>
</evidence>
<dbReference type="Gene3D" id="3.40.50.720">
    <property type="entry name" value="NAD(P)-binding Rossmann-like Domain"/>
    <property type="match status" value="1"/>
</dbReference>
<evidence type="ECO:0000259" key="4">
    <source>
        <dbReference type="Pfam" id="PF16363"/>
    </source>
</evidence>
<dbReference type="EMBL" id="UINC01000789">
    <property type="protein sequence ID" value="SUZ61240.1"/>
    <property type="molecule type" value="Genomic_DNA"/>
</dbReference>
<dbReference type="Gene3D" id="3.90.25.10">
    <property type="entry name" value="UDP-galactose 4-epimerase, domain 1"/>
    <property type="match status" value="1"/>
</dbReference>
<feature type="non-terminal residue" evidence="5">
    <location>
        <position position="1"/>
    </location>
</feature>
<dbReference type="InterPro" id="IPR036291">
    <property type="entry name" value="NAD(P)-bd_dom_sf"/>
</dbReference>
<dbReference type="InterPro" id="IPR005888">
    <property type="entry name" value="dTDP_Gluc_deHydtase"/>
</dbReference>
<feature type="domain" description="NAD(P)-binding" evidence="4">
    <location>
        <begin position="4"/>
        <end position="298"/>
    </location>
</feature>
<dbReference type="GO" id="GO:0009225">
    <property type="term" value="P:nucleotide-sugar metabolic process"/>
    <property type="evidence" value="ECO:0007669"/>
    <property type="project" value="InterPro"/>
</dbReference>
<keyword evidence="3" id="KW-0456">Lyase</keyword>
<dbReference type="SUPFAM" id="SSF51735">
    <property type="entry name" value="NAD(P)-binding Rossmann-fold domains"/>
    <property type="match status" value="1"/>
</dbReference>
<dbReference type="NCBIfam" id="TIGR01181">
    <property type="entry name" value="dTDP_gluc_dehyt"/>
    <property type="match status" value="1"/>
</dbReference>
<sequence>VRLLVTGGAGFIGANFVHRAVDRGDDVTVYDALTYSGNPANLAGLEGRRGYRFVHADVCDGAALAEAMAGHDAVVHFAAESHVDRSITDPARFVSTNCGGTATVCRVALEVGVGRVLHVSTDEVYGSIDEGSFIEADPLAPSSPYSASKAASDLIALSYHRTYGLPVVVTRSTNNYGRFQYPEKVVPLFVTRLLRGGRVPLYGDGGNVRDWCHVDDNCAAIERVLVDGVDGTVYNVGAGNEIDNLDLTHRLLDLCGADASSIEYVADRPGHDRRYSVDTQRIRALGWAPVHDLADGLAATVAWYRDNASWWEPLLGDRP</sequence>
<dbReference type="PANTHER" id="PTHR43000">
    <property type="entry name" value="DTDP-D-GLUCOSE 4,6-DEHYDRATASE-RELATED"/>
    <property type="match status" value="1"/>
</dbReference>
<proteinExistence type="predicted"/>
<evidence type="ECO:0000256" key="3">
    <source>
        <dbReference type="ARBA" id="ARBA00023239"/>
    </source>
</evidence>